<accession>A0A4P9WZV9</accession>
<evidence type="ECO:0000259" key="5">
    <source>
        <dbReference type="Pfam" id="PF14772"/>
    </source>
</evidence>
<evidence type="ECO:0000259" key="6">
    <source>
        <dbReference type="Pfam" id="PF14775"/>
    </source>
</evidence>
<reference evidence="9 10" key="1">
    <citation type="journal article" date="2018" name="Nat. Microbiol.">
        <title>Leveraging single-cell genomics to expand the fungal tree of life.</title>
        <authorList>
            <person name="Ahrendt S.R."/>
            <person name="Quandt C.A."/>
            <person name="Ciobanu D."/>
            <person name="Clum A."/>
            <person name="Salamov A."/>
            <person name="Andreopoulos B."/>
            <person name="Cheng J.F."/>
            <person name="Woyke T."/>
            <person name="Pelin A."/>
            <person name="Henrissat B."/>
            <person name="Reynolds N.K."/>
            <person name="Benny G.L."/>
            <person name="Smith M.E."/>
            <person name="James T.Y."/>
            <person name="Grigoriev I.V."/>
        </authorList>
    </citation>
    <scope>NUCLEOTIDE SEQUENCE [LARGE SCALE GENOMIC DNA]</scope>
    <source>
        <strain evidence="9 10">ATCC 52028</strain>
    </source>
</reference>
<name>A0A4P9WZV9_9FUNG</name>
<evidence type="ECO:0008006" key="11">
    <source>
        <dbReference type="Google" id="ProtNLM"/>
    </source>
</evidence>
<comment type="similarity">
    <text evidence="1">Belongs to the DRC1 family.</text>
</comment>
<dbReference type="GO" id="GO:0070286">
    <property type="term" value="P:axonemal dynein complex assembly"/>
    <property type="evidence" value="ECO:0007669"/>
    <property type="project" value="InterPro"/>
</dbReference>
<dbReference type="PANTHER" id="PTHR21625:SF1">
    <property type="entry name" value="DYNEIN REGULATORY COMPLEX PROTEIN 1"/>
    <property type="match status" value="1"/>
</dbReference>
<dbReference type="EMBL" id="ML014123">
    <property type="protein sequence ID" value="RKP03412.1"/>
    <property type="molecule type" value="Genomic_DNA"/>
</dbReference>
<dbReference type="Pfam" id="PF14775">
    <property type="entry name" value="NYD-SP28_assoc"/>
    <property type="match status" value="1"/>
</dbReference>
<feature type="coiled-coil region" evidence="3">
    <location>
        <begin position="121"/>
        <end position="195"/>
    </location>
</feature>
<dbReference type="AlphaFoldDB" id="A0A4P9WZV9"/>
<dbReference type="Proteomes" id="UP000268535">
    <property type="component" value="Unassembled WGS sequence"/>
</dbReference>
<protein>
    <recommendedName>
        <fullName evidence="11">Dynein regulatory complex protein 1 C-terminal domain-containing protein</fullName>
    </recommendedName>
</protein>
<dbReference type="InterPro" id="IPR039505">
    <property type="entry name" value="DRC1/2_N"/>
</dbReference>
<proteinExistence type="inferred from homology"/>
<gene>
    <name evidence="7" type="ORF">CAUPRSCDRAFT_5670</name>
    <name evidence="8" type="ORF">CXG81DRAFT_9548</name>
</gene>
<evidence type="ECO:0000313" key="7">
    <source>
        <dbReference type="EMBL" id="RKO97963.1"/>
    </source>
</evidence>
<feature type="domain" description="Dynein regulatory complex protein 1/2 N-terminal" evidence="5">
    <location>
        <begin position="34"/>
        <end position="130"/>
    </location>
</feature>
<keyword evidence="2 3" id="KW-0175">Coiled coil</keyword>
<feature type="coiled-coil region" evidence="3">
    <location>
        <begin position="219"/>
        <end position="292"/>
    </location>
</feature>
<dbReference type="GO" id="GO:0060285">
    <property type="term" value="P:cilium-dependent cell motility"/>
    <property type="evidence" value="ECO:0007669"/>
    <property type="project" value="TreeGrafter"/>
</dbReference>
<evidence type="ECO:0000256" key="1">
    <source>
        <dbReference type="ARBA" id="ARBA00009688"/>
    </source>
</evidence>
<dbReference type="STRING" id="1555241.A0A4P9WZV9"/>
<dbReference type="Proteomes" id="UP000274922">
    <property type="component" value="Unassembled WGS sequence"/>
</dbReference>
<keyword evidence="10" id="KW-1185">Reference proteome</keyword>
<reference evidence="7" key="3">
    <citation type="submission" date="2018-08" db="EMBL/GenBank/DDBJ databases">
        <title>Leveraging single-cell genomics to expand the Fungal Tree of Life.</title>
        <authorList>
            <consortium name="DOE Joint Genome Institute"/>
            <person name="Ahrendt S.R."/>
            <person name="Quandt C.A."/>
            <person name="Ciobanu D."/>
            <person name="Clum A."/>
            <person name="Salamov A."/>
            <person name="Andreopoulos B."/>
            <person name="Cheng J.-F."/>
            <person name="Woyke T."/>
            <person name="Pelin A."/>
            <person name="Henrissat B."/>
            <person name="Reynolds N."/>
            <person name="Benny G.L."/>
            <person name="Smith M.E."/>
            <person name="James T.Y."/>
            <person name="Grigoriev I.V."/>
        </authorList>
    </citation>
    <scope>NUCLEOTIDE SEQUENCE</scope>
    <source>
        <strain evidence="7">ATCC 52028</strain>
    </source>
</reference>
<evidence type="ECO:0000313" key="9">
    <source>
        <dbReference type="Proteomes" id="UP000268535"/>
    </source>
</evidence>
<evidence type="ECO:0000256" key="3">
    <source>
        <dbReference type="SAM" id="Coils"/>
    </source>
</evidence>
<reference evidence="8" key="2">
    <citation type="submission" date="2018-04" db="EMBL/GenBank/DDBJ databases">
        <title>Leveraging single-cell genomics to expand the Fungal Tree of Life.</title>
        <authorList>
            <consortium name="DOE Joint Genome Institute"/>
            <person name="Ahrendt S.R."/>
            <person name="Quandt C.A."/>
            <person name="Ciobanu D."/>
            <person name="Clum A."/>
            <person name="Salamov A."/>
            <person name="Andreopoulos B."/>
            <person name="Cheng J.-F."/>
            <person name="Woyke T."/>
            <person name="Pelin A."/>
            <person name="Henrissat B."/>
            <person name="Benny G.L."/>
            <person name="Smith M.E."/>
            <person name="James T.Y."/>
            <person name="Grigoriev I.V."/>
        </authorList>
    </citation>
    <scope>NUCLEOTIDE SEQUENCE</scope>
    <source>
        <strain evidence="8">ATCC 52028</strain>
    </source>
</reference>
<dbReference type="EMBL" id="ML009135">
    <property type="protein sequence ID" value="RKO97963.1"/>
    <property type="molecule type" value="Genomic_DNA"/>
</dbReference>
<dbReference type="Pfam" id="PF14772">
    <property type="entry name" value="NYD-SP28"/>
    <property type="match status" value="1"/>
</dbReference>
<feature type="coiled-coil region" evidence="3">
    <location>
        <begin position="596"/>
        <end position="626"/>
    </location>
</feature>
<dbReference type="GO" id="GO:0005858">
    <property type="term" value="C:axonemal dynein complex"/>
    <property type="evidence" value="ECO:0007669"/>
    <property type="project" value="InterPro"/>
</dbReference>
<dbReference type="InterPro" id="IPR029440">
    <property type="entry name" value="DRC1_C"/>
</dbReference>
<dbReference type="OrthoDB" id="10260459at2759"/>
<dbReference type="GO" id="GO:0003352">
    <property type="term" value="P:regulation of cilium movement"/>
    <property type="evidence" value="ECO:0007669"/>
    <property type="project" value="TreeGrafter"/>
</dbReference>
<evidence type="ECO:0000256" key="4">
    <source>
        <dbReference type="SAM" id="MobiDB-lite"/>
    </source>
</evidence>
<organism evidence="7 9">
    <name type="scientific">Caulochytrium protostelioides</name>
    <dbReference type="NCBI Taxonomy" id="1555241"/>
    <lineage>
        <taxon>Eukaryota</taxon>
        <taxon>Fungi</taxon>
        <taxon>Fungi incertae sedis</taxon>
        <taxon>Chytridiomycota</taxon>
        <taxon>Chytridiomycota incertae sedis</taxon>
        <taxon>Chytridiomycetes</taxon>
        <taxon>Caulochytriales</taxon>
        <taxon>Caulochytriaceae</taxon>
        <taxon>Caulochytrium</taxon>
    </lineage>
</organism>
<evidence type="ECO:0000256" key="2">
    <source>
        <dbReference type="ARBA" id="ARBA00023054"/>
    </source>
</evidence>
<feature type="region of interest" description="Disordered" evidence="4">
    <location>
        <begin position="515"/>
        <end position="559"/>
    </location>
</feature>
<dbReference type="PANTHER" id="PTHR21625">
    <property type="entry name" value="NYD-SP28 PROTEIN"/>
    <property type="match status" value="1"/>
</dbReference>
<feature type="domain" description="Dynein regulatory complex protein 1 C-terminal" evidence="6">
    <location>
        <begin position="562"/>
        <end position="620"/>
    </location>
</feature>
<sequence length="645" mass="73757">GNASQQVQLARRKIATTKNTTGDMVTNVVVGSITREQQRRAEQEAKTEQWEAMLAADKEADDAAQAVIDAQWEKLLALKGPHALHEQLQVQKGLCDNVISKKKELIDQYTEELKTKDDIYISELKRESEELEKLLARIDEQHKQVRQVIAEEHRSNERAFVQERQEFLSDLKKQMEQLYQDRATLESRIQTERAQRIAGQIQEMQQLRLEDGEDYHMVKIKLETDIQVLEQQLQQMKAMYQLNTEKLEYNYQVLKKREEENGVILSTQKRKITRLTDTLNHLRAKTAKQERQQKQEAQSLSENYVRITSHFAEVRRKNQHFRVADHRRFQDVLDLKREEALAKVRTLMKADRLIFENQLGRRSLLAPAATDLLLQTQAPQVEETNEMQNAISSQMAEWQRDDTPVKRALDLLAREADFLLEDKLQRLIKPLKPHEQTLMKLDTIFKALGIQSLEDVGRLVSRFFKPASKPHKSLSVQASALGLAPEALQTSLIAPQEVMAAIKAFMAEMRSEGRPVAPAADFASPTRRPISGPASGSPVAHGAEGHGERGTAENASNPNTRAFWTNLADIIQPERIRTWETVYGAMQKYHQLLVQRQAVAEEHARIAQQNEELRNLLARYRGAAVNDELIIPPHVFMQGLGANEG</sequence>
<evidence type="ECO:0000313" key="8">
    <source>
        <dbReference type="EMBL" id="RKP03412.1"/>
    </source>
</evidence>
<evidence type="ECO:0000313" key="10">
    <source>
        <dbReference type="Proteomes" id="UP000274922"/>
    </source>
</evidence>
<feature type="non-terminal residue" evidence="7">
    <location>
        <position position="1"/>
    </location>
</feature>
<dbReference type="InterPro" id="IPR039750">
    <property type="entry name" value="DRC1/DRC2"/>
</dbReference>